<sequence length="602" mass="67335">MNNTTYDQSNTRKLAKKESASNTLTLKANSTKAKKQCVKLNAKQEKKTEIQYKKKPKILAKSTEDNVITSPRHLVAVDLGSNSFHLIIAREQDGCLQILQQDKQSIGLAAGLDKHNVLQQNVIDKAINCLRDFNLSIVDLPYSAIRIVATQTLRAATNIEDFKKQAHQVFPYPIEVISGKLEAELIYKGVAHTQPLRGATFIIDIGGGSTELVIGHNFATSITDSLAMGCISVQQKFFLDGSITPTAMRNAQDFAHKQLAGIADRYRAIKSKTILGTSGSIKVISQAMLELYGDNKITAKRLNRLVQQLIRWQHCNNIPLRSLEDARRPIFASAVAVLSSCFNQLGIEQMKFSLGGLREGVLYGLSQSRTDIDTRERTIHNLIKLYHVDQAFNQGVLQQITLIKQQLKKTNAQLSHAEFSLLCWAAQLHEIGIAINSSKHQKHGAYIIEHSDMPGFSESEKEIITLLVRNHRGKINLDSIKVYNLKLAHKLENEFANEMNNAIEDELDHEFEFQPSNSSARITPNQNNMIISEQRIGLLIQLLRLAIIFTQGRVQTLTTSVIVDHDEDELFISHVGESELQKKLLKEIEKQAKAGLALRITA</sequence>
<dbReference type="SUPFAM" id="SSF109604">
    <property type="entry name" value="HD-domain/PDEase-like"/>
    <property type="match status" value="1"/>
</dbReference>
<dbReference type="Proteomes" id="UP000815846">
    <property type="component" value="Unassembled WGS sequence"/>
</dbReference>
<dbReference type="Gene3D" id="1.10.3210.10">
    <property type="entry name" value="Hypothetical protein af1432"/>
    <property type="match status" value="1"/>
</dbReference>
<dbReference type="CDD" id="cd24053">
    <property type="entry name" value="ASKHA_NBD_EcPPX-GppA-like"/>
    <property type="match status" value="1"/>
</dbReference>
<dbReference type="InterPro" id="IPR003695">
    <property type="entry name" value="Ppx_GppA_N"/>
</dbReference>
<feature type="domain" description="Ppx/GppA phosphatase C-terminal" evidence="3">
    <location>
        <begin position="375"/>
        <end position="486"/>
    </location>
</feature>
<dbReference type="PANTHER" id="PTHR30005">
    <property type="entry name" value="EXOPOLYPHOSPHATASE"/>
    <property type="match status" value="1"/>
</dbReference>
<dbReference type="Pfam" id="PF02541">
    <property type="entry name" value="Ppx-GppA"/>
    <property type="match status" value="1"/>
</dbReference>
<evidence type="ECO:0000256" key="1">
    <source>
        <dbReference type="SAM" id="MobiDB-lite"/>
    </source>
</evidence>
<accession>A0ABY3MUB9</accession>
<gene>
    <name evidence="4" type="ORF">CWS31_014025</name>
</gene>
<evidence type="ECO:0000313" key="5">
    <source>
        <dbReference type="Proteomes" id="UP000815846"/>
    </source>
</evidence>
<proteinExistence type="predicted"/>
<feature type="domain" description="Ppx/GppA phosphatase N-terminal" evidence="2">
    <location>
        <begin position="87"/>
        <end position="366"/>
    </location>
</feature>
<dbReference type="Pfam" id="PF21447">
    <property type="entry name" value="Ppx-GppA_III"/>
    <property type="match status" value="1"/>
</dbReference>
<feature type="region of interest" description="Disordered" evidence="1">
    <location>
        <begin position="1"/>
        <end position="20"/>
    </location>
</feature>
<protein>
    <submittedName>
        <fullName evidence="4">Ppx/GppA family phosphatase</fullName>
    </submittedName>
</protein>
<evidence type="ECO:0000313" key="4">
    <source>
        <dbReference type="EMBL" id="TYK64805.1"/>
    </source>
</evidence>
<comment type="caution">
    <text evidence="4">The sequence shown here is derived from an EMBL/GenBank/DDBJ whole genome shotgun (WGS) entry which is preliminary data.</text>
</comment>
<dbReference type="RefSeq" id="WP_101343682.1">
    <property type="nucleotide sequence ID" value="NZ_PJAI02000018.1"/>
</dbReference>
<dbReference type="EMBL" id="PJAI02000018">
    <property type="protein sequence ID" value="TYK64805.1"/>
    <property type="molecule type" value="Genomic_DNA"/>
</dbReference>
<evidence type="ECO:0000259" key="2">
    <source>
        <dbReference type="Pfam" id="PF02541"/>
    </source>
</evidence>
<keyword evidence="5" id="KW-1185">Reference proteome</keyword>
<feature type="compositionally biased region" description="Polar residues" evidence="1">
    <location>
        <begin position="1"/>
        <end position="12"/>
    </location>
</feature>
<dbReference type="Gene3D" id="3.30.420.40">
    <property type="match status" value="1"/>
</dbReference>
<reference evidence="4 5" key="1">
    <citation type="submission" date="2019-08" db="EMBL/GenBank/DDBJ databases">
        <title>Microbe sample from Colwellia echini.</title>
        <authorList>
            <person name="Christiansen L."/>
            <person name="Pathiraja D."/>
            <person name="Schultz-Johansen M."/>
            <person name="Choi I.-G."/>
            <person name="Stougaard P."/>
        </authorList>
    </citation>
    <scope>NUCLEOTIDE SEQUENCE [LARGE SCALE GENOMIC DNA]</scope>
    <source>
        <strain evidence="4 5">A3</strain>
    </source>
</reference>
<organism evidence="4 5">
    <name type="scientific">Colwellia echini</name>
    <dbReference type="NCBI Taxonomy" id="1982103"/>
    <lineage>
        <taxon>Bacteria</taxon>
        <taxon>Pseudomonadati</taxon>
        <taxon>Pseudomonadota</taxon>
        <taxon>Gammaproteobacteria</taxon>
        <taxon>Alteromonadales</taxon>
        <taxon>Colwelliaceae</taxon>
        <taxon>Colwellia</taxon>
    </lineage>
</organism>
<dbReference type="InterPro" id="IPR048950">
    <property type="entry name" value="Ppx_GppA_C"/>
</dbReference>
<dbReference type="SUPFAM" id="SSF53067">
    <property type="entry name" value="Actin-like ATPase domain"/>
    <property type="match status" value="2"/>
</dbReference>
<dbReference type="PANTHER" id="PTHR30005:SF14">
    <property type="entry name" value="EXOPOLYPHOSPHATASE"/>
    <property type="match status" value="1"/>
</dbReference>
<dbReference type="Gene3D" id="3.30.420.150">
    <property type="entry name" value="Exopolyphosphatase. Domain 2"/>
    <property type="match status" value="1"/>
</dbReference>
<dbReference type="InterPro" id="IPR043129">
    <property type="entry name" value="ATPase_NBD"/>
</dbReference>
<dbReference type="InterPro" id="IPR050273">
    <property type="entry name" value="GppA/Ppx_hydrolase"/>
</dbReference>
<name>A0ABY3MUB9_9GAMM</name>
<evidence type="ECO:0000259" key="3">
    <source>
        <dbReference type="Pfam" id="PF21447"/>
    </source>
</evidence>